<proteinExistence type="predicted"/>
<dbReference type="GeneID" id="24561902"/>
<evidence type="ECO:0000256" key="1">
    <source>
        <dbReference type="SAM" id="Coils"/>
    </source>
</evidence>
<dbReference type="OrthoDB" id="10254720at2759"/>
<reference evidence="3" key="1">
    <citation type="journal article" date="2014" name="Nucleic Acids Res.">
        <title>The evolutionary dynamics of variant antigen genes in Babesia reveal a history of genomic innovation underlying host-parasite interaction.</title>
        <authorList>
            <person name="Jackson A.P."/>
            <person name="Otto T.D."/>
            <person name="Darby A."/>
            <person name="Ramaprasad A."/>
            <person name="Xia D."/>
            <person name="Echaide I.E."/>
            <person name="Farber M."/>
            <person name="Gahlot S."/>
            <person name="Gamble J."/>
            <person name="Gupta D."/>
            <person name="Gupta Y."/>
            <person name="Jackson L."/>
            <person name="Malandrin L."/>
            <person name="Malas T.B."/>
            <person name="Moussa E."/>
            <person name="Nair M."/>
            <person name="Reid AJ."/>
            <person name="Sanders M."/>
            <person name="Sharma J."/>
            <person name="Tracey A."/>
            <person name="Quail M.A."/>
            <person name="Weir W."/>
            <person name="Wastling J.M."/>
            <person name="Hall N."/>
            <person name="Willadsen P."/>
            <person name="Lingelbach K."/>
            <person name="Shiels B."/>
            <person name="Tait A."/>
            <person name="Berriman M."/>
            <person name="Allred D.R."/>
            <person name="Pain A."/>
        </authorList>
    </citation>
    <scope>NUCLEOTIDE SEQUENCE</scope>
    <source>
        <strain evidence="3">Bond</strain>
    </source>
</reference>
<evidence type="ECO:0000313" key="3">
    <source>
        <dbReference type="EMBL" id="CDR71681.1"/>
    </source>
</evidence>
<gene>
    <name evidence="3" type="ORF">BBBOND_0003400</name>
</gene>
<keyword evidence="1" id="KW-0175">Coiled coil</keyword>
<dbReference type="RefSeq" id="XP_012770627.1">
    <property type="nucleotide sequence ID" value="XM_012915173.1"/>
</dbReference>
<organism evidence="3">
    <name type="scientific">Babesia bigemina</name>
    <dbReference type="NCBI Taxonomy" id="5866"/>
    <lineage>
        <taxon>Eukaryota</taxon>
        <taxon>Sar</taxon>
        <taxon>Alveolata</taxon>
        <taxon>Apicomplexa</taxon>
        <taxon>Aconoidasida</taxon>
        <taxon>Piroplasmida</taxon>
        <taxon>Babesiidae</taxon>
        <taxon>Babesia</taxon>
    </lineage>
</organism>
<dbReference type="EMBL" id="LK055111">
    <property type="protein sequence ID" value="CDR71681.1"/>
    <property type="molecule type" value="Genomic_DNA"/>
</dbReference>
<reference evidence="3" key="2">
    <citation type="submission" date="2014-06" db="EMBL/GenBank/DDBJ databases">
        <authorList>
            <person name="Aslett M."/>
            <person name="De Silva Nishadi"/>
        </authorList>
    </citation>
    <scope>NUCLEOTIDE SEQUENCE</scope>
    <source>
        <strain evidence="3">Bond</strain>
    </source>
</reference>
<evidence type="ECO:0000256" key="2">
    <source>
        <dbReference type="SAM" id="Phobius"/>
    </source>
</evidence>
<protein>
    <recommendedName>
        <fullName evidence="4">C3H1-type domain-containing protein</fullName>
    </recommendedName>
</protein>
<dbReference type="KEGG" id="bbig:BBBOND_0003400"/>
<evidence type="ECO:0008006" key="4">
    <source>
        <dbReference type="Google" id="ProtNLM"/>
    </source>
</evidence>
<feature type="transmembrane region" description="Helical" evidence="2">
    <location>
        <begin position="1855"/>
        <end position="1878"/>
    </location>
</feature>
<keyword evidence="2" id="KW-1133">Transmembrane helix</keyword>
<name>A0A061BLC7_BABBI</name>
<keyword evidence="2" id="KW-0472">Membrane</keyword>
<keyword evidence="2" id="KW-0812">Transmembrane</keyword>
<dbReference type="VEuPathDB" id="PiroplasmaDB:BBBOND_0003400"/>
<feature type="coiled-coil region" evidence="1">
    <location>
        <begin position="29"/>
        <end position="57"/>
    </location>
</feature>
<accession>A0A061BLC7</accession>
<sequence length="1919" mass="216002">MSPFTSLLTESIDWLIQVRYGNGEGDQGLTKLSQALKKLIDEAIEKAEKSLEAEKSKLECPVKYKGNESTCQYFGKLLNNSNASKGTANSNSISDVDKKNYQKFIDDCKSSHSRNQDAATKKALQDIESKLSQVNKLKESLKGLTEEENCKNLLENLCTGLETFLGFNSASKGYDGQGIVYSNLDRLCDGVMGFLSGVLSAVKDDDAVKKYDLYIKNADERLAKLLNKLKSSIGKGSAEFSTRITEVSQWLEKYWSQVWNSTGTVNKKLSMLIYDKIGDEYMKSVSVHDTNPLNEQLANWSRVVEKINTEVKGISSDVRELDSSLKQKISNEMKLIISGVVSLETSLKDRPFVKQVNEVDRQLKEQKQYVEKTINEGSEKVQESLKLEKTKITQYIDMKGVELQRNFHSQFWKICDKLGGLRDERKTNFSALKSNINDAQKLIESYIAHFDDRYRHAISRKFENIKSQVQYVDSDNTIFAYEKRSLIQQEVTELKSAIDAIGSELQRHVLSLGDKIRQAESLRATAFDNISEVYNKLDTYNHEKNKREKTRLGQEIDKISSSNTLIKNGPDSAQKEVEKLVTAVTEQVGQLDVQIQKDLDELKRGMNIDILAYVSGLVRNMMEAAKEASPGSVGSGGNGIKKLLEKIGTDSTFQKLKAWIQTLGDEEKKNLESGLYALNAYSKTSTNVYYDTQNITKALYEDIKESVGSAFMGADSDSKLVRTLMGQYREHIENVGNNTLKTKLDAVKGDALTAIRSIIRPETGTIAFSISQIQSQLEELRTKLHNDVIRKLDELRNKLGKDAQDTGELSLGQLKNEISNIQMNQITNETSKVQTLMQAILGKISMLEKAPKFVDERKKEVEALMDELRSEFVQLQNDMNYISAVVNAADVTLSNGIDSVGEALKAAEQNAYDVISTLQSELSDTVRQAFNDLQLSVSYFKSQLLSDVDASFAKVSYEVKQLFAKQKKADLRSLQALVSRQLKTIKIIIEKDLSSGVKGFLKTMGDVSVETTTLTVSPKKLNALKDKDTVAALSTGFQSLFMMLKDYIKKDITRVHNEHKNATDPEGSEVLYTEKLLNVTLSLSALLLNIKNKNRYDHRVPGMLDVLSDTIAGLTPQGFAKHTTPVLDCVTKGVTNFVGELQNAYISVYDGQAFTSELCQVIGHESNPREPRTIYDQTDYGQKCAKVFLTLLATLFNDCEKLRKICQETPFNHIYRSYPRYDNKLGDFFSYHGFSVSMFRDSHEGELRNKANFTGTDIHAMIHEKIFDVSAINLLKQWMTKKNKASDVASTDADNMSLLDILQFLYECLETYYRVCHVTSSSTGKHPSSVYDMLLWLTGLTHNRVYTDLALNGFEDLFEKPKDDDAVEANTEDGIAVGVEKEVSLAAYPHDITVPRLSASLRDVCVYSEEMLVAIMGHGHSEGRYACDFNTNPDKFAYPSDPSKCLDMLFEILLRLQEQLYLLYMRCRRTRDTMSWRECWYGRGVGGSSWKCNTMQCPEQISNQSADQKHKQTCNQNCNQTAECGIKSPLQSFLEDGLPGFLPHPYSKADCKMTCSLANHRGIPCKTPMGFSDISVMASHTSKGERIVEALRDVCGSKHSPLSQLCSLLLCLLNRPPQTLGDMFAFYYNFISNWGGKGREHKSDAFNGAVNDAYFGAEYQDFTIKNVFGSHIHDKNNHPKGDLFGLVDCYSGKGDRTPKGSCGPYMRPISGDIRNTFSSKHAGTYLSWIVYITETFYDLLKKLFEECNKCCGDDKPKCRTARCSRNCNFNGKKPDPNHADSCESIVKCKFTRPTLYKYGFVNEDALMLADKPTKRTCKDFCKALKTVLSDKVDDDAALAKLVYVTIPEFLYQIRFPFMTLTLSLWLLSLLYLIHIMVIRLDLLHIKSHLHSPSSHRIAAQSLLAAARVNKLNRVFYLQP</sequence>